<feature type="region of interest" description="Disordered" evidence="1">
    <location>
        <begin position="1"/>
        <end position="25"/>
    </location>
</feature>
<dbReference type="Proteomes" id="UP001176941">
    <property type="component" value="Chromosome 4"/>
</dbReference>
<keyword evidence="3" id="KW-1185">Reference proteome</keyword>
<sequence>MAPTANSKLQEMAKKQSPIPLPGLTERQLNHPAFWEQHPCPPLGAARHLREKARERLELRSWSPQPWRESSARGGGVLSFLCGEGRAAQSMEFSRPEYWSG</sequence>
<reference evidence="2" key="1">
    <citation type="submission" date="2023-04" db="EMBL/GenBank/DDBJ databases">
        <authorList>
            <consortium name="ELIXIR-Norway"/>
        </authorList>
    </citation>
    <scope>NUCLEOTIDE SEQUENCE [LARGE SCALE GENOMIC DNA]</scope>
</reference>
<evidence type="ECO:0000313" key="2">
    <source>
        <dbReference type="EMBL" id="CAI9174075.1"/>
    </source>
</evidence>
<gene>
    <name evidence="2" type="ORF">MRATA1EN1_LOCUS23037</name>
</gene>
<proteinExistence type="predicted"/>
<protein>
    <submittedName>
        <fullName evidence="2">Uncharacterized protein</fullName>
    </submittedName>
</protein>
<accession>A0ABN8ZJI7</accession>
<evidence type="ECO:0000256" key="1">
    <source>
        <dbReference type="SAM" id="MobiDB-lite"/>
    </source>
</evidence>
<evidence type="ECO:0000313" key="3">
    <source>
        <dbReference type="Proteomes" id="UP001176941"/>
    </source>
</evidence>
<dbReference type="EMBL" id="OX459940">
    <property type="protein sequence ID" value="CAI9174075.1"/>
    <property type="molecule type" value="Genomic_DNA"/>
</dbReference>
<name>A0ABN8ZJI7_RANTA</name>
<organism evidence="2 3">
    <name type="scientific">Rangifer tarandus platyrhynchus</name>
    <name type="common">Svalbard reindeer</name>
    <dbReference type="NCBI Taxonomy" id="3082113"/>
    <lineage>
        <taxon>Eukaryota</taxon>
        <taxon>Metazoa</taxon>
        <taxon>Chordata</taxon>
        <taxon>Craniata</taxon>
        <taxon>Vertebrata</taxon>
        <taxon>Euteleostomi</taxon>
        <taxon>Mammalia</taxon>
        <taxon>Eutheria</taxon>
        <taxon>Laurasiatheria</taxon>
        <taxon>Artiodactyla</taxon>
        <taxon>Ruminantia</taxon>
        <taxon>Pecora</taxon>
        <taxon>Cervidae</taxon>
        <taxon>Odocoileinae</taxon>
        <taxon>Rangifer</taxon>
    </lineage>
</organism>